<protein>
    <submittedName>
        <fullName evidence="7">ATP synthase subunit I</fullName>
    </submittedName>
</protein>
<dbReference type="OrthoDB" id="1711023at2"/>
<dbReference type="InterPro" id="IPR005598">
    <property type="entry name" value="ATP_synth_I"/>
</dbReference>
<dbReference type="GO" id="GO:0005886">
    <property type="term" value="C:plasma membrane"/>
    <property type="evidence" value="ECO:0007669"/>
    <property type="project" value="UniProtKB-SubCell"/>
</dbReference>
<name>A0A371ISW8_9FIRM</name>
<evidence type="ECO:0000256" key="6">
    <source>
        <dbReference type="SAM" id="Phobius"/>
    </source>
</evidence>
<sequence length="129" mass="14276">MNIKLQDEIKYITKGVIVFDVILMIILLITSTFSKNMLLGIIFGSIIGLLNFRLLAITIEKAVDMPVNKAQIYTASRYVLRMTIVGIVLIVSAKAPYLSIVGVAVGLLSPKFVILAKKLLIDKLKRKEA</sequence>
<organism evidence="7 8">
    <name type="scientific">Romboutsia maritimum</name>
    <dbReference type="NCBI Taxonomy" id="2020948"/>
    <lineage>
        <taxon>Bacteria</taxon>
        <taxon>Bacillati</taxon>
        <taxon>Bacillota</taxon>
        <taxon>Clostridia</taxon>
        <taxon>Peptostreptococcales</taxon>
        <taxon>Peptostreptococcaceae</taxon>
        <taxon>Romboutsia</taxon>
    </lineage>
</organism>
<keyword evidence="4 6" id="KW-1133">Transmembrane helix</keyword>
<evidence type="ECO:0000256" key="5">
    <source>
        <dbReference type="ARBA" id="ARBA00023136"/>
    </source>
</evidence>
<dbReference type="Pfam" id="PF03899">
    <property type="entry name" value="ATP-synt_I"/>
    <property type="match status" value="1"/>
</dbReference>
<evidence type="ECO:0000313" key="8">
    <source>
        <dbReference type="Proteomes" id="UP000243494"/>
    </source>
</evidence>
<gene>
    <name evidence="7" type="ORF">CHF27_007300</name>
</gene>
<feature type="transmembrane region" description="Helical" evidence="6">
    <location>
        <begin position="37"/>
        <end position="57"/>
    </location>
</feature>
<evidence type="ECO:0000313" key="7">
    <source>
        <dbReference type="EMBL" id="RDY23571.1"/>
    </source>
</evidence>
<evidence type="ECO:0000256" key="1">
    <source>
        <dbReference type="ARBA" id="ARBA00004651"/>
    </source>
</evidence>
<reference evidence="7 8" key="1">
    <citation type="journal article" date="2017" name="Genome Announc.">
        <title>Draft Genome Sequence of Romboutsia maritimum sp. nov. Strain CCRI-22766(T), Isolated from Coastal Estuarine Mud.</title>
        <authorList>
            <person name="Maheux A.F."/>
            <person name="Boudreau D.K."/>
            <person name="Berube E."/>
            <person name="Boissinot M."/>
            <person name="Raymond F."/>
            <person name="Brodeur S."/>
            <person name="Corbeil J."/>
            <person name="Brightwell G."/>
            <person name="Broda D."/>
            <person name="Omar R.F."/>
            <person name="Bergeron M.G."/>
        </authorList>
    </citation>
    <scope>NUCLEOTIDE SEQUENCE [LARGE SCALE GENOMIC DNA]</scope>
    <source>
        <strain evidence="7 8">CCRI-22766</strain>
    </source>
</reference>
<keyword evidence="8" id="KW-1185">Reference proteome</keyword>
<proteinExistence type="predicted"/>
<comment type="subcellular location">
    <subcellularLocation>
        <location evidence="1">Cell membrane</location>
        <topology evidence="1">Multi-pass membrane protein</topology>
    </subcellularLocation>
</comment>
<dbReference type="RefSeq" id="WP_095404581.1">
    <property type="nucleotide sequence ID" value="NZ_NOJZ02000010.1"/>
</dbReference>
<evidence type="ECO:0000256" key="3">
    <source>
        <dbReference type="ARBA" id="ARBA00022692"/>
    </source>
</evidence>
<keyword evidence="2" id="KW-1003">Cell membrane</keyword>
<keyword evidence="3 6" id="KW-0812">Transmembrane</keyword>
<feature type="transmembrane region" description="Helical" evidence="6">
    <location>
        <begin position="12"/>
        <end position="31"/>
    </location>
</feature>
<comment type="caution">
    <text evidence="7">The sequence shown here is derived from an EMBL/GenBank/DDBJ whole genome shotgun (WGS) entry which is preliminary data.</text>
</comment>
<evidence type="ECO:0000256" key="2">
    <source>
        <dbReference type="ARBA" id="ARBA00022475"/>
    </source>
</evidence>
<keyword evidence="5 6" id="KW-0472">Membrane</keyword>
<dbReference type="Proteomes" id="UP000243494">
    <property type="component" value="Unassembled WGS sequence"/>
</dbReference>
<accession>A0A371ISW8</accession>
<feature type="transmembrane region" description="Helical" evidence="6">
    <location>
        <begin position="78"/>
        <end position="95"/>
    </location>
</feature>
<dbReference type="AlphaFoldDB" id="A0A371ISW8"/>
<evidence type="ECO:0000256" key="4">
    <source>
        <dbReference type="ARBA" id="ARBA00022989"/>
    </source>
</evidence>
<dbReference type="EMBL" id="NOJZ02000010">
    <property type="protein sequence ID" value="RDY23571.1"/>
    <property type="molecule type" value="Genomic_DNA"/>
</dbReference>